<dbReference type="InterPro" id="IPR038396">
    <property type="entry name" value="SpoIIAA-like_sf"/>
</dbReference>
<evidence type="ECO:0000313" key="2">
    <source>
        <dbReference type="Proteomes" id="UP000198571"/>
    </source>
</evidence>
<dbReference type="Proteomes" id="UP000198571">
    <property type="component" value="Unassembled WGS sequence"/>
</dbReference>
<dbReference type="InterPro" id="IPR036513">
    <property type="entry name" value="STAS_dom_sf"/>
</dbReference>
<dbReference type="SUPFAM" id="SSF52091">
    <property type="entry name" value="SpoIIaa-like"/>
    <property type="match status" value="1"/>
</dbReference>
<accession>A0A1H9W6D7</accession>
<gene>
    <name evidence="1" type="ORF">SAMN05518684_11496</name>
</gene>
<sequence length="118" mass="13907">MLIKETAHIDHVLEIVVDEKVTKDKVKEVESKFLHLKDKNDKVNLLVDIKDIKGYSMRGLAMDLRAMAKYTKDVDKIALFTNEKWVAQIRRLSRFVPSLDIKQFEHGEREEALNWLER</sequence>
<protein>
    <submittedName>
        <fullName evidence="1">SpoIIAA-like</fullName>
    </submittedName>
</protein>
<dbReference type="InterPro" id="IPR021866">
    <property type="entry name" value="SpoIIAA-like"/>
</dbReference>
<name>A0A1H9W6D7_9BACI</name>
<reference evidence="2" key="1">
    <citation type="submission" date="2016-10" db="EMBL/GenBank/DDBJ databases">
        <authorList>
            <person name="Varghese N."/>
            <person name="Submissions S."/>
        </authorList>
    </citation>
    <scope>NUCLEOTIDE SEQUENCE [LARGE SCALE GENOMIC DNA]</scope>
    <source>
        <strain evidence="2">S9</strain>
    </source>
</reference>
<dbReference type="EMBL" id="FOGT01000014">
    <property type="protein sequence ID" value="SES29237.1"/>
    <property type="molecule type" value="Genomic_DNA"/>
</dbReference>
<dbReference type="RefSeq" id="WP_093054255.1">
    <property type="nucleotide sequence ID" value="NZ_FOGT01000014.1"/>
</dbReference>
<evidence type="ECO:0000313" key="1">
    <source>
        <dbReference type="EMBL" id="SES29237.1"/>
    </source>
</evidence>
<dbReference type="OrthoDB" id="2389786at2"/>
<keyword evidence="2" id="KW-1185">Reference proteome</keyword>
<dbReference type="Pfam" id="PF11964">
    <property type="entry name" value="SpoIIAA-like"/>
    <property type="match status" value="1"/>
</dbReference>
<organism evidence="1 2">
    <name type="scientific">Salipaludibacillus aurantiacus</name>
    <dbReference type="NCBI Taxonomy" id="1601833"/>
    <lineage>
        <taxon>Bacteria</taxon>
        <taxon>Bacillati</taxon>
        <taxon>Bacillota</taxon>
        <taxon>Bacilli</taxon>
        <taxon>Bacillales</taxon>
        <taxon>Bacillaceae</taxon>
    </lineage>
</organism>
<dbReference type="Gene3D" id="3.40.50.10600">
    <property type="entry name" value="SpoIIaa-like domains"/>
    <property type="match status" value="1"/>
</dbReference>
<proteinExistence type="predicted"/>
<dbReference type="AlphaFoldDB" id="A0A1H9W6D7"/>